<dbReference type="AlphaFoldDB" id="G5SUZ5"/>
<keyword evidence="2" id="KW-1185">Reference proteome</keyword>
<name>G5SUZ5_9BACT</name>
<accession>G5SUZ5</accession>
<sequence>MCVNPISICFCCLIMTGQKYEFKIKSGVCFYRKVEGREG</sequence>
<dbReference type="Proteomes" id="UP000003598">
    <property type="component" value="Unassembled WGS sequence"/>
</dbReference>
<evidence type="ECO:0000313" key="1">
    <source>
        <dbReference type="EMBL" id="EHG99061.1"/>
    </source>
</evidence>
<comment type="caution">
    <text evidence="1">The sequence shown here is derived from an EMBL/GenBank/DDBJ whole genome shotgun (WGS) entry which is preliminary data.</text>
</comment>
<reference evidence="1 2" key="1">
    <citation type="submission" date="2011-03" db="EMBL/GenBank/DDBJ databases">
        <authorList>
            <person name="Weinstock G."/>
            <person name="Sodergren E."/>
            <person name="Clifton S."/>
            <person name="Fulton L."/>
            <person name="Fulton B."/>
            <person name="Courtney L."/>
            <person name="Fronick C."/>
            <person name="Harrison M."/>
            <person name="Strong C."/>
            <person name="Farmer C."/>
            <person name="Delahaunty K."/>
            <person name="Markovic C."/>
            <person name="Hall O."/>
            <person name="Minx P."/>
            <person name="Tomlinson C."/>
            <person name="Mitreva M."/>
            <person name="Hou S."/>
            <person name="Chen J."/>
            <person name="Wollam A."/>
            <person name="Pepin K.H."/>
            <person name="Johnson M."/>
            <person name="Bhonagiri V."/>
            <person name="Zhang X."/>
            <person name="Suruliraj S."/>
            <person name="Warren W."/>
            <person name="Chinwalla A."/>
            <person name="Mardis E.R."/>
            <person name="Wilson R.K."/>
        </authorList>
    </citation>
    <scope>NUCLEOTIDE SEQUENCE [LARGE SCALE GENOMIC DNA]</scope>
    <source>
        <strain evidence="1 2">YIT 11840</strain>
    </source>
</reference>
<organism evidence="1 2">
    <name type="scientific">Paraprevotella clara YIT 11840</name>
    <dbReference type="NCBI Taxonomy" id="762968"/>
    <lineage>
        <taxon>Bacteria</taxon>
        <taxon>Pseudomonadati</taxon>
        <taxon>Bacteroidota</taxon>
        <taxon>Bacteroidia</taxon>
        <taxon>Bacteroidales</taxon>
        <taxon>Prevotellaceae</taxon>
        <taxon>Paraprevotella</taxon>
    </lineage>
</organism>
<evidence type="ECO:0000313" key="2">
    <source>
        <dbReference type="Proteomes" id="UP000003598"/>
    </source>
</evidence>
<dbReference type="HOGENOM" id="CLU_3313980_0_0_10"/>
<dbReference type="EMBL" id="AFFY01000047">
    <property type="protein sequence ID" value="EHG99061.1"/>
    <property type="molecule type" value="Genomic_DNA"/>
</dbReference>
<proteinExistence type="predicted"/>
<protein>
    <submittedName>
        <fullName evidence="1">Uncharacterized protein</fullName>
    </submittedName>
</protein>
<gene>
    <name evidence="1" type="ORF">HMPREF9441_03209</name>
</gene>